<dbReference type="Proteomes" id="UP000001075">
    <property type="component" value="Unassembled WGS sequence"/>
</dbReference>
<reference evidence="2" key="1">
    <citation type="journal article" date="2011" name="Nat. Biotechnol.">
        <title>The genomic sequence of the Chinese hamster ovary (CHO)-K1 cell line.</title>
        <authorList>
            <person name="Xu X."/>
            <person name="Nagarajan H."/>
            <person name="Lewis N.E."/>
            <person name="Pan S."/>
            <person name="Cai Z."/>
            <person name="Liu X."/>
            <person name="Chen W."/>
            <person name="Xie M."/>
            <person name="Wang W."/>
            <person name="Hammond S."/>
            <person name="Andersen M.R."/>
            <person name="Neff N."/>
            <person name="Passarelli B."/>
            <person name="Koh W."/>
            <person name="Fan H.C."/>
            <person name="Wang J."/>
            <person name="Gui Y."/>
            <person name="Lee K.H."/>
            <person name="Betenbaugh M.J."/>
            <person name="Quake S.R."/>
            <person name="Famili I."/>
            <person name="Palsson B.O."/>
            <person name="Wang J."/>
        </authorList>
    </citation>
    <scope>NUCLEOTIDE SEQUENCE [LARGE SCALE GENOMIC DNA]</scope>
    <source>
        <strain evidence="2">CHO K1 cell line</strain>
    </source>
</reference>
<protein>
    <submittedName>
        <fullName evidence="1">Uncharacterized protein</fullName>
    </submittedName>
</protein>
<dbReference type="AlphaFoldDB" id="G3HYN7"/>
<organism evidence="1 2">
    <name type="scientific">Cricetulus griseus</name>
    <name type="common">Chinese hamster</name>
    <name type="synonym">Cricetulus barabensis griseus</name>
    <dbReference type="NCBI Taxonomy" id="10029"/>
    <lineage>
        <taxon>Eukaryota</taxon>
        <taxon>Metazoa</taxon>
        <taxon>Chordata</taxon>
        <taxon>Craniata</taxon>
        <taxon>Vertebrata</taxon>
        <taxon>Euteleostomi</taxon>
        <taxon>Mammalia</taxon>
        <taxon>Eutheria</taxon>
        <taxon>Euarchontoglires</taxon>
        <taxon>Glires</taxon>
        <taxon>Rodentia</taxon>
        <taxon>Myomorpha</taxon>
        <taxon>Muroidea</taxon>
        <taxon>Cricetidae</taxon>
        <taxon>Cricetinae</taxon>
        <taxon>Cricetulus</taxon>
    </lineage>
</organism>
<dbReference type="EMBL" id="JH000937">
    <property type="protein sequence ID" value="EGV98578.1"/>
    <property type="molecule type" value="Genomic_DNA"/>
</dbReference>
<proteinExistence type="predicted"/>
<dbReference type="InParanoid" id="G3HYN7"/>
<sequence length="107" mass="11112">MATVALCKRSQPKGAHVAPPLLVALHGGRGQLAALLAALAHFLHTLPPALFVPATARGEVHIILLFQVMGNRLPSGQGIVRGTHFGPITSPFDLGAWLGSQLTPASL</sequence>
<evidence type="ECO:0000313" key="1">
    <source>
        <dbReference type="EMBL" id="EGV98578.1"/>
    </source>
</evidence>
<accession>G3HYN7</accession>
<name>G3HYN7_CRIGR</name>
<gene>
    <name evidence="1" type="ORF">I79_016178</name>
</gene>
<evidence type="ECO:0000313" key="2">
    <source>
        <dbReference type="Proteomes" id="UP000001075"/>
    </source>
</evidence>